<organism evidence="8 9">
    <name type="scientific">Maritalea mobilis</name>
    <dbReference type="NCBI Taxonomy" id="483324"/>
    <lineage>
        <taxon>Bacteria</taxon>
        <taxon>Pseudomonadati</taxon>
        <taxon>Pseudomonadota</taxon>
        <taxon>Alphaproteobacteria</taxon>
        <taxon>Hyphomicrobiales</taxon>
        <taxon>Devosiaceae</taxon>
        <taxon>Maritalea</taxon>
    </lineage>
</organism>
<evidence type="ECO:0000256" key="4">
    <source>
        <dbReference type="ARBA" id="ARBA00022692"/>
    </source>
</evidence>
<feature type="transmembrane region" description="Helical" evidence="7">
    <location>
        <begin position="105"/>
        <end position="124"/>
    </location>
</feature>
<accession>A0A4V3DAW3</accession>
<evidence type="ECO:0000256" key="5">
    <source>
        <dbReference type="ARBA" id="ARBA00022989"/>
    </source>
</evidence>
<protein>
    <submittedName>
        <fullName evidence="8">Putative oxidoreductase</fullName>
    </submittedName>
</protein>
<name>A0A4V3DAW3_9HYPH</name>
<comment type="similarity">
    <text evidence="2">Belongs to the DoxX family.</text>
</comment>
<comment type="caution">
    <text evidence="8">The sequence shown here is derived from an EMBL/GenBank/DDBJ whole genome shotgun (WGS) entry which is preliminary data.</text>
</comment>
<evidence type="ECO:0000256" key="6">
    <source>
        <dbReference type="ARBA" id="ARBA00023136"/>
    </source>
</evidence>
<evidence type="ECO:0000256" key="1">
    <source>
        <dbReference type="ARBA" id="ARBA00004651"/>
    </source>
</evidence>
<evidence type="ECO:0000313" key="9">
    <source>
        <dbReference type="Proteomes" id="UP000295391"/>
    </source>
</evidence>
<dbReference type="EMBL" id="SNYR01000002">
    <property type="protein sequence ID" value="TDQ64004.1"/>
    <property type="molecule type" value="Genomic_DNA"/>
</dbReference>
<reference evidence="8 9" key="1">
    <citation type="submission" date="2019-03" db="EMBL/GenBank/DDBJ databases">
        <title>Genomic Encyclopedia of Type Strains, Phase III (KMG-III): the genomes of soil and plant-associated and newly described type strains.</title>
        <authorList>
            <person name="Whitman W."/>
        </authorList>
    </citation>
    <scope>NUCLEOTIDE SEQUENCE [LARGE SCALE GENOMIC DNA]</scope>
    <source>
        <strain evidence="8 9">CGMCC 1.7002</strain>
    </source>
</reference>
<keyword evidence="3" id="KW-1003">Cell membrane</keyword>
<keyword evidence="9" id="KW-1185">Reference proteome</keyword>
<evidence type="ECO:0000256" key="2">
    <source>
        <dbReference type="ARBA" id="ARBA00006679"/>
    </source>
</evidence>
<feature type="transmembrane region" description="Helical" evidence="7">
    <location>
        <begin position="50"/>
        <end position="68"/>
    </location>
</feature>
<dbReference type="PANTHER" id="PTHR33452:SF1">
    <property type="entry name" value="INNER MEMBRANE PROTEIN YPHA-RELATED"/>
    <property type="match status" value="1"/>
</dbReference>
<dbReference type="AlphaFoldDB" id="A0A4V3DAW3"/>
<dbReference type="InterPro" id="IPR051907">
    <property type="entry name" value="DoxX-like_oxidoreductase"/>
</dbReference>
<dbReference type="InterPro" id="IPR032808">
    <property type="entry name" value="DoxX"/>
</dbReference>
<dbReference type="Proteomes" id="UP000295391">
    <property type="component" value="Unassembled WGS sequence"/>
</dbReference>
<comment type="subcellular location">
    <subcellularLocation>
        <location evidence="1">Cell membrane</location>
        <topology evidence="1">Multi-pass membrane protein</topology>
    </subcellularLocation>
</comment>
<dbReference type="Pfam" id="PF07681">
    <property type="entry name" value="DoxX"/>
    <property type="match status" value="1"/>
</dbReference>
<evidence type="ECO:0000313" key="8">
    <source>
        <dbReference type="EMBL" id="TDQ64004.1"/>
    </source>
</evidence>
<keyword evidence="4 7" id="KW-0812">Transmembrane</keyword>
<dbReference type="GO" id="GO:0005886">
    <property type="term" value="C:plasma membrane"/>
    <property type="evidence" value="ECO:0007669"/>
    <property type="project" value="UniProtKB-SubCell"/>
</dbReference>
<dbReference type="RefSeq" id="WP_133572643.1">
    <property type="nucleotide sequence ID" value="NZ_SNYR01000002.1"/>
</dbReference>
<keyword evidence="5 7" id="KW-1133">Transmembrane helix</keyword>
<evidence type="ECO:0000256" key="3">
    <source>
        <dbReference type="ARBA" id="ARBA00022475"/>
    </source>
</evidence>
<feature type="transmembrane region" description="Helical" evidence="7">
    <location>
        <begin position="12"/>
        <end position="38"/>
    </location>
</feature>
<gene>
    <name evidence="8" type="ORF">ATL17_2013</name>
</gene>
<dbReference type="PANTHER" id="PTHR33452">
    <property type="entry name" value="OXIDOREDUCTASE CATD-RELATED"/>
    <property type="match status" value="1"/>
</dbReference>
<feature type="transmembrane region" description="Helical" evidence="7">
    <location>
        <begin position="75"/>
        <end position="93"/>
    </location>
</feature>
<sequence length="127" mass="13410">MDGVNKATPLVARILMSVIFIMAGFSKLTAAAATAGYFEALGIPMPGVSVYLVGLFELIAGLAVLVGFKARIAALLLALFCVASGFMAHFQPADQMQMTSFMKNLAMAGGYLYIWLHGPGAFAIDKD</sequence>
<keyword evidence="6 7" id="KW-0472">Membrane</keyword>
<dbReference type="OrthoDB" id="9810206at2"/>
<evidence type="ECO:0000256" key="7">
    <source>
        <dbReference type="SAM" id="Phobius"/>
    </source>
</evidence>
<proteinExistence type="inferred from homology"/>